<feature type="signal peptide" evidence="1">
    <location>
        <begin position="1"/>
        <end position="24"/>
    </location>
</feature>
<gene>
    <name evidence="2" type="ordered locus">Lbys_3312</name>
</gene>
<feature type="chain" id="PRO_5003186996" evidence="1">
    <location>
        <begin position="25"/>
        <end position="209"/>
    </location>
</feature>
<sequence>MKRRLALQRVALLVGGAITAPSLAAILNSCKSPSDSAASGFTLDADQRSLLAEIAEIIIPKTDTPGAKEAGVPEVIEILLKDCYTEEQQKHFTAGLTDLEAEAKKLGGSFVSLQEADKLKVLYTMRDKAAAEKEAEAEKVKIIDSETGKEKEELTKKEPLIPFYTLVRDLTIFGYYSSEPGITQEFEYTPVPGRFDPCIKVTPDQRAYS</sequence>
<dbReference type="InterPro" id="IPR027056">
    <property type="entry name" value="Gluconate_2DH_su3"/>
</dbReference>
<name>E4RWM5_LEAB4</name>
<dbReference type="RefSeq" id="WP_013409990.1">
    <property type="nucleotide sequence ID" value="NC_014655.1"/>
</dbReference>
<accession>E4RWM5</accession>
<keyword evidence="3" id="KW-1185">Reference proteome</keyword>
<proteinExistence type="predicted"/>
<dbReference type="KEGG" id="lby:Lbys_3312"/>
<dbReference type="Pfam" id="PF13618">
    <property type="entry name" value="Gluconate_2-dh3"/>
    <property type="match status" value="1"/>
</dbReference>
<dbReference type="eggNOG" id="ENOG503134Z">
    <property type="taxonomic scope" value="Bacteria"/>
</dbReference>
<evidence type="ECO:0000313" key="3">
    <source>
        <dbReference type="Proteomes" id="UP000007435"/>
    </source>
</evidence>
<evidence type="ECO:0000256" key="1">
    <source>
        <dbReference type="SAM" id="SignalP"/>
    </source>
</evidence>
<dbReference type="OrthoDB" id="6385145at2"/>
<evidence type="ECO:0000313" key="2">
    <source>
        <dbReference type="EMBL" id="ADQ18965.1"/>
    </source>
</evidence>
<reference key="1">
    <citation type="submission" date="2010-11" db="EMBL/GenBank/DDBJ databases">
        <title>The complete genome of Leadbetterella byssophila DSM 17132.</title>
        <authorList>
            <consortium name="US DOE Joint Genome Institute (JGI-PGF)"/>
            <person name="Lucas S."/>
            <person name="Copeland A."/>
            <person name="Lapidus A."/>
            <person name="Glavina del Rio T."/>
            <person name="Dalin E."/>
            <person name="Tice H."/>
            <person name="Bruce D."/>
            <person name="Goodwin L."/>
            <person name="Pitluck S."/>
            <person name="Kyrpides N."/>
            <person name="Mavromatis K."/>
            <person name="Ivanova N."/>
            <person name="Teshima H."/>
            <person name="Brettin T."/>
            <person name="Detter J.C."/>
            <person name="Han C."/>
            <person name="Tapia R."/>
            <person name="Land M."/>
            <person name="Hauser L."/>
            <person name="Markowitz V."/>
            <person name="Cheng J.-F."/>
            <person name="Hugenholtz P."/>
            <person name="Woyke T."/>
            <person name="Wu D."/>
            <person name="Tindall B."/>
            <person name="Pomrenke H.G."/>
            <person name="Brambilla E."/>
            <person name="Klenk H.-P."/>
            <person name="Eisen J.A."/>
        </authorList>
    </citation>
    <scope>NUCLEOTIDE SEQUENCE [LARGE SCALE GENOMIC DNA]</scope>
    <source>
        <strain>DSM 17132</strain>
    </source>
</reference>
<organism evidence="2 3">
    <name type="scientific">Leadbetterella byssophila (strain DSM 17132 / JCM 16389 / KACC 11308 / NBRC 106382 / 4M15)</name>
    <dbReference type="NCBI Taxonomy" id="649349"/>
    <lineage>
        <taxon>Bacteria</taxon>
        <taxon>Pseudomonadati</taxon>
        <taxon>Bacteroidota</taxon>
        <taxon>Cytophagia</taxon>
        <taxon>Cytophagales</taxon>
        <taxon>Leadbetterellaceae</taxon>
        <taxon>Leadbetterella</taxon>
    </lineage>
</organism>
<dbReference type="STRING" id="649349.Lbys_3312"/>
<dbReference type="Proteomes" id="UP000007435">
    <property type="component" value="Chromosome"/>
</dbReference>
<dbReference type="EMBL" id="CP002305">
    <property type="protein sequence ID" value="ADQ18965.1"/>
    <property type="molecule type" value="Genomic_DNA"/>
</dbReference>
<protein>
    <submittedName>
        <fullName evidence="2">Twin-arginine translocation pathway signal</fullName>
    </submittedName>
</protein>
<keyword evidence="1" id="KW-0732">Signal</keyword>
<reference evidence="2 3" key="2">
    <citation type="journal article" date="2011" name="Stand. Genomic Sci.">
        <title>Complete genome sequence of Leadbetterella byssophila type strain (4M15).</title>
        <authorList>
            <person name="Abt B."/>
            <person name="Teshima H."/>
            <person name="Lucas S."/>
            <person name="Lapidus A."/>
            <person name="Del Rio T.G."/>
            <person name="Nolan M."/>
            <person name="Tice H."/>
            <person name="Cheng J.F."/>
            <person name="Pitluck S."/>
            <person name="Liolios K."/>
            <person name="Pagani I."/>
            <person name="Ivanova N."/>
            <person name="Mavromatis K."/>
            <person name="Pati A."/>
            <person name="Tapia R."/>
            <person name="Han C."/>
            <person name="Goodwin L."/>
            <person name="Chen A."/>
            <person name="Palaniappan K."/>
            <person name="Land M."/>
            <person name="Hauser L."/>
            <person name="Chang Y.J."/>
            <person name="Jeffries C.D."/>
            <person name="Rohde M."/>
            <person name="Goker M."/>
            <person name="Tindall B.J."/>
            <person name="Detter J.C."/>
            <person name="Woyke T."/>
            <person name="Bristow J."/>
            <person name="Eisen J.A."/>
            <person name="Markowitz V."/>
            <person name="Hugenholtz P."/>
            <person name="Klenk H.P."/>
            <person name="Kyrpides N.C."/>
        </authorList>
    </citation>
    <scope>NUCLEOTIDE SEQUENCE [LARGE SCALE GENOMIC DNA]</scope>
    <source>
        <strain evidence="3">DSM 17132 / JCM 16389 / KACC 11308 / NBRC 106382 / 4M15</strain>
    </source>
</reference>
<dbReference type="HOGENOM" id="CLU_089930_0_1_10"/>
<dbReference type="AlphaFoldDB" id="E4RWM5"/>